<keyword evidence="1" id="KW-1133">Transmembrane helix</keyword>
<feature type="transmembrane region" description="Helical" evidence="1">
    <location>
        <begin position="79"/>
        <end position="98"/>
    </location>
</feature>
<keyword evidence="3" id="KW-1185">Reference proteome</keyword>
<evidence type="ECO:0000313" key="2">
    <source>
        <dbReference type="EMBL" id="MCY6957507.1"/>
    </source>
</evidence>
<feature type="transmembrane region" description="Helical" evidence="1">
    <location>
        <begin position="43"/>
        <end position="67"/>
    </location>
</feature>
<accession>A0ABT4D5E8</accession>
<comment type="caution">
    <text evidence="2">The sequence shown here is derived from an EMBL/GenBank/DDBJ whole genome shotgun (WGS) entry which is preliminary data.</text>
</comment>
<dbReference type="EMBL" id="JAPQFJ010000002">
    <property type="protein sequence ID" value="MCY6957507.1"/>
    <property type="molecule type" value="Genomic_DNA"/>
</dbReference>
<keyword evidence="1" id="KW-0812">Transmembrane</keyword>
<dbReference type="InterPro" id="IPR024529">
    <property type="entry name" value="ECF_trnsprt_substrate-spec"/>
</dbReference>
<organism evidence="2 3">
    <name type="scientific">Clostridium brassicae</name>
    <dbReference type="NCBI Taxonomy" id="2999072"/>
    <lineage>
        <taxon>Bacteria</taxon>
        <taxon>Bacillati</taxon>
        <taxon>Bacillota</taxon>
        <taxon>Clostridia</taxon>
        <taxon>Eubacteriales</taxon>
        <taxon>Clostridiaceae</taxon>
        <taxon>Clostridium</taxon>
    </lineage>
</organism>
<evidence type="ECO:0000256" key="1">
    <source>
        <dbReference type="SAM" id="Phobius"/>
    </source>
</evidence>
<reference evidence="2" key="1">
    <citation type="submission" date="2022-12" db="EMBL/GenBank/DDBJ databases">
        <title>Clostridium sp. nov., isolated from industrial wastewater.</title>
        <authorList>
            <person name="Jiayan W."/>
        </authorList>
    </citation>
    <scope>NUCLEOTIDE SEQUENCE</scope>
    <source>
        <strain evidence="2">ZC22-4</strain>
    </source>
</reference>
<feature type="transmembrane region" description="Helical" evidence="1">
    <location>
        <begin position="12"/>
        <end position="31"/>
    </location>
</feature>
<keyword evidence="1" id="KW-0472">Membrane</keyword>
<dbReference type="Gene3D" id="1.10.1760.20">
    <property type="match status" value="1"/>
</dbReference>
<evidence type="ECO:0000313" key="3">
    <source>
        <dbReference type="Proteomes" id="UP001144612"/>
    </source>
</evidence>
<dbReference type="Pfam" id="PF12822">
    <property type="entry name" value="ECF_trnsprt"/>
    <property type="match status" value="1"/>
</dbReference>
<protein>
    <submittedName>
        <fullName evidence="2">ECF transporter S component</fullName>
    </submittedName>
</protein>
<dbReference type="Proteomes" id="UP001144612">
    <property type="component" value="Unassembled WGS sequence"/>
</dbReference>
<feature type="transmembrane region" description="Helical" evidence="1">
    <location>
        <begin position="140"/>
        <end position="167"/>
    </location>
</feature>
<name>A0ABT4D5E8_9CLOT</name>
<sequence length="180" mass="19980">MRKNTNINQMVRAAVIIALGIVLPIFFHVFGQNAGAVFLPMHIPILIGGFMLSPIYALLTGIITPLLSHLFTGMPPFPIVYVMILELAAYGFFTSLFYNRIKLGMYPSLILAMLVGRGFNIAGVYTIMHMIMGKPFKFKVVATGLFIKGFPGIAIQLILIPLIVYGIRRSLSIERDSRTM</sequence>
<dbReference type="RefSeq" id="WP_268059886.1">
    <property type="nucleotide sequence ID" value="NZ_JAPQFJ010000002.1"/>
</dbReference>
<feature type="transmembrane region" description="Helical" evidence="1">
    <location>
        <begin position="104"/>
        <end position="128"/>
    </location>
</feature>
<proteinExistence type="predicted"/>
<gene>
    <name evidence="2" type="ORF">OW729_02675</name>
</gene>